<evidence type="ECO:0000259" key="12">
    <source>
        <dbReference type="Pfam" id="PF07730"/>
    </source>
</evidence>
<protein>
    <recommendedName>
        <fullName evidence="2">histidine kinase</fullName>
        <ecNumber evidence="2">2.7.13.3</ecNumber>
    </recommendedName>
</protein>
<organism evidence="14 15">
    <name type="scientific">Kribbella ginsengisoli</name>
    <dbReference type="NCBI Taxonomy" id="363865"/>
    <lineage>
        <taxon>Bacteria</taxon>
        <taxon>Bacillati</taxon>
        <taxon>Actinomycetota</taxon>
        <taxon>Actinomycetes</taxon>
        <taxon>Propionibacteriales</taxon>
        <taxon>Kribbellaceae</taxon>
        <taxon>Kribbella</taxon>
    </lineage>
</organism>
<evidence type="ECO:0000256" key="9">
    <source>
        <dbReference type="SAM" id="MobiDB-lite"/>
    </source>
</evidence>
<reference evidence="15" key="1">
    <citation type="journal article" date="2019" name="Int. J. Syst. Evol. Microbiol.">
        <title>The Global Catalogue of Microorganisms (GCM) 10K type strain sequencing project: providing services to taxonomists for standard genome sequencing and annotation.</title>
        <authorList>
            <consortium name="The Broad Institute Genomics Platform"/>
            <consortium name="The Broad Institute Genome Sequencing Center for Infectious Disease"/>
            <person name="Wu L."/>
            <person name="Ma J."/>
        </authorList>
    </citation>
    <scope>NUCLEOTIDE SEQUENCE [LARGE SCALE GENOMIC DNA]</scope>
    <source>
        <strain evidence="15">JCM 16928</strain>
    </source>
</reference>
<proteinExistence type="predicted"/>
<keyword evidence="10" id="KW-0472">Membrane</keyword>
<keyword evidence="4" id="KW-0808">Transferase</keyword>
<comment type="caution">
    <text evidence="14">The sequence shown here is derived from an EMBL/GenBank/DDBJ whole genome shotgun (WGS) entry which is preliminary data.</text>
</comment>
<feature type="transmembrane region" description="Helical" evidence="10">
    <location>
        <begin position="137"/>
        <end position="155"/>
    </location>
</feature>
<keyword evidence="5" id="KW-0547">Nucleotide-binding</keyword>
<keyword evidence="10" id="KW-0812">Transmembrane</keyword>
<evidence type="ECO:0000313" key="15">
    <source>
        <dbReference type="Proteomes" id="UP001501222"/>
    </source>
</evidence>
<keyword evidence="6 14" id="KW-0418">Kinase</keyword>
<dbReference type="GO" id="GO:0016301">
    <property type="term" value="F:kinase activity"/>
    <property type="evidence" value="ECO:0007669"/>
    <property type="project" value="UniProtKB-KW"/>
</dbReference>
<dbReference type="InterPro" id="IPR050482">
    <property type="entry name" value="Sensor_HK_TwoCompSys"/>
</dbReference>
<evidence type="ECO:0000259" key="11">
    <source>
        <dbReference type="Pfam" id="PF02518"/>
    </source>
</evidence>
<evidence type="ECO:0000256" key="8">
    <source>
        <dbReference type="ARBA" id="ARBA00023012"/>
    </source>
</evidence>
<dbReference type="Pfam" id="PF07730">
    <property type="entry name" value="HisKA_3"/>
    <property type="match status" value="1"/>
</dbReference>
<dbReference type="Proteomes" id="UP001501222">
    <property type="component" value="Unassembled WGS sequence"/>
</dbReference>
<evidence type="ECO:0000256" key="6">
    <source>
        <dbReference type="ARBA" id="ARBA00022777"/>
    </source>
</evidence>
<comment type="catalytic activity">
    <reaction evidence="1">
        <text>ATP + protein L-histidine = ADP + protein N-phospho-L-histidine.</text>
        <dbReference type="EC" id="2.7.13.3"/>
    </reaction>
</comment>
<dbReference type="Pfam" id="PF23539">
    <property type="entry name" value="DUF7134"/>
    <property type="match status" value="1"/>
</dbReference>
<keyword evidence="8" id="KW-0902">Two-component regulatory system</keyword>
<evidence type="ECO:0000256" key="10">
    <source>
        <dbReference type="SAM" id="Phobius"/>
    </source>
</evidence>
<dbReference type="EC" id="2.7.13.3" evidence="2"/>
<feature type="transmembrane region" description="Helical" evidence="10">
    <location>
        <begin position="69"/>
        <end position="93"/>
    </location>
</feature>
<dbReference type="PANTHER" id="PTHR24421:SF10">
    <property type="entry name" value="NITRATE_NITRITE SENSOR PROTEIN NARQ"/>
    <property type="match status" value="1"/>
</dbReference>
<dbReference type="RefSeq" id="WP_344849472.1">
    <property type="nucleotide sequence ID" value="NZ_BAABAA010000019.1"/>
</dbReference>
<feature type="domain" description="DUF7134" evidence="13">
    <location>
        <begin position="6"/>
        <end position="154"/>
    </location>
</feature>
<dbReference type="Pfam" id="PF02518">
    <property type="entry name" value="HATPase_c"/>
    <property type="match status" value="1"/>
</dbReference>
<name>A0ABP6Z2S6_9ACTN</name>
<evidence type="ECO:0000256" key="1">
    <source>
        <dbReference type="ARBA" id="ARBA00000085"/>
    </source>
</evidence>
<keyword evidence="10" id="KW-1133">Transmembrane helix</keyword>
<dbReference type="EMBL" id="BAABAA010000019">
    <property type="protein sequence ID" value="GAA3595972.1"/>
    <property type="molecule type" value="Genomic_DNA"/>
</dbReference>
<gene>
    <name evidence="14" type="ORF">GCM10022235_79160</name>
</gene>
<feature type="domain" description="Signal transduction histidine kinase subgroup 3 dimerisation and phosphoacceptor" evidence="12">
    <location>
        <begin position="190"/>
        <end position="256"/>
    </location>
</feature>
<dbReference type="SUPFAM" id="SSF55874">
    <property type="entry name" value="ATPase domain of HSP90 chaperone/DNA topoisomerase II/histidine kinase"/>
    <property type="match status" value="1"/>
</dbReference>
<sequence length="436" mass="46137">MTINWREYLRNHPHVVDVALVALLFLAASGPAMLNSELSATDKLSWRSAVPLALIGSLAVLWRRGHPRTVVVVTALCGCAAGGFGYLITPLTLAPLMVALYELALRAPGRTTRWYWLGVTVAIGASALVGDRHRYPWVFVIVNAVLYLVLPVAVAEATRLRRNYLAAVQARAEHAEQTREEEARHRVAEERVRIARELHDVVAHHLALANAQAGTAAYLARSHPDQVEPILEQLTGTTTAALRELKATVGLLRRPDDTTSPLEPAPGLARLPELTAAFAASGLEVEVTVEGQQQPLSAGVDLTAFRIIQEALSNVTKHATTDTAQVQLTYRNDHLTITISNTDSPTDSSTLDHPARGEVTAGHSAPGGVAGPAAPGGVAGPAARGGAAAERVAAGGVEGGFGLVGMRERVVAVGGRFHAGRRAEGGFVVTTTLPVR</sequence>
<feature type="transmembrane region" description="Helical" evidence="10">
    <location>
        <begin position="44"/>
        <end position="62"/>
    </location>
</feature>
<evidence type="ECO:0000256" key="7">
    <source>
        <dbReference type="ARBA" id="ARBA00022840"/>
    </source>
</evidence>
<dbReference type="InterPro" id="IPR036890">
    <property type="entry name" value="HATPase_C_sf"/>
</dbReference>
<evidence type="ECO:0000256" key="5">
    <source>
        <dbReference type="ARBA" id="ARBA00022741"/>
    </source>
</evidence>
<evidence type="ECO:0000313" key="14">
    <source>
        <dbReference type="EMBL" id="GAA3595972.1"/>
    </source>
</evidence>
<keyword evidence="3" id="KW-0597">Phosphoprotein</keyword>
<dbReference type="InterPro" id="IPR055558">
    <property type="entry name" value="DUF7134"/>
</dbReference>
<feature type="transmembrane region" description="Helical" evidence="10">
    <location>
        <begin position="113"/>
        <end position="130"/>
    </location>
</feature>
<evidence type="ECO:0000259" key="13">
    <source>
        <dbReference type="Pfam" id="PF23539"/>
    </source>
</evidence>
<dbReference type="Gene3D" id="3.30.565.10">
    <property type="entry name" value="Histidine kinase-like ATPase, C-terminal domain"/>
    <property type="match status" value="1"/>
</dbReference>
<dbReference type="PANTHER" id="PTHR24421">
    <property type="entry name" value="NITRATE/NITRITE SENSOR PROTEIN NARX-RELATED"/>
    <property type="match status" value="1"/>
</dbReference>
<evidence type="ECO:0000256" key="2">
    <source>
        <dbReference type="ARBA" id="ARBA00012438"/>
    </source>
</evidence>
<evidence type="ECO:0000256" key="4">
    <source>
        <dbReference type="ARBA" id="ARBA00022679"/>
    </source>
</evidence>
<keyword evidence="7" id="KW-0067">ATP-binding</keyword>
<feature type="region of interest" description="Disordered" evidence="9">
    <location>
        <begin position="339"/>
        <end position="378"/>
    </location>
</feature>
<accession>A0ABP6Z2S6</accession>
<feature type="compositionally biased region" description="Polar residues" evidence="9">
    <location>
        <begin position="339"/>
        <end position="351"/>
    </location>
</feature>
<evidence type="ECO:0000256" key="3">
    <source>
        <dbReference type="ARBA" id="ARBA00022553"/>
    </source>
</evidence>
<dbReference type="Gene3D" id="1.20.5.1930">
    <property type="match status" value="1"/>
</dbReference>
<keyword evidence="15" id="KW-1185">Reference proteome</keyword>
<dbReference type="InterPro" id="IPR011712">
    <property type="entry name" value="Sig_transdc_His_kin_sub3_dim/P"/>
</dbReference>
<dbReference type="InterPro" id="IPR003594">
    <property type="entry name" value="HATPase_dom"/>
</dbReference>
<feature type="domain" description="Histidine kinase/HSP90-like ATPase" evidence="11">
    <location>
        <begin position="303"/>
        <end position="435"/>
    </location>
</feature>
<dbReference type="CDD" id="cd16917">
    <property type="entry name" value="HATPase_UhpB-NarQ-NarX-like"/>
    <property type="match status" value="1"/>
</dbReference>